<comment type="caution">
    <text evidence="1">The sequence shown here is derived from an EMBL/GenBank/DDBJ whole genome shotgun (WGS) entry which is preliminary data.</text>
</comment>
<dbReference type="Proteomes" id="UP000619078">
    <property type="component" value="Unassembled WGS sequence"/>
</dbReference>
<sequence length="158" mass="18339">MKKLILLAFIILSATFTYGQSKLISYDDLGYILRNNINKADTFFLAKGYNLTEKNVNKKTRKYEMKIAGGTYANFALRNDGRRMYVEIETNEPEQYNLIYNSISQYVNKQTSTPEVQTFEVKDLGNIYVMVNDTTPYNPLRRTYTMQVISDKSITAYN</sequence>
<protein>
    <submittedName>
        <fullName evidence="1">Uncharacterized protein</fullName>
    </submittedName>
</protein>
<dbReference type="RefSeq" id="WP_191160838.1">
    <property type="nucleotide sequence ID" value="NZ_JACWMX010000001.1"/>
</dbReference>
<gene>
    <name evidence="1" type="ORF">IDJ76_03715</name>
</gene>
<name>A0A926NPB7_9SPHI</name>
<evidence type="ECO:0000313" key="2">
    <source>
        <dbReference type="Proteomes" id="UP000619078"/>
    </source>
</evidence>
<accession>A0A926NPB7</accession>
<organism evidence="1 2">
    <name type="scientific">Mucilaginibacter glaciei</name>
    <dbReference type="NCBI Taxonomy" id="2772109"/>
    <lineage>
        <taxon>Bacteria</taxon>
        <taxon>Pseudomonadati</taxon>
        <taxon>Bacteroidota</taxon>
        <taxon>Sphingobacteriia</taxon>
        <taxon>Sphingobacteriales</taxon>
        <taxon>Sphingobacteriaceae</taxon>
        <taxon>Mucilaginibacter</taxon>
    </lineage>
</organism>
<dbReference type="EMBL" id="JACWMX010000001">
    <property type="protein sequence ID" value="MBD1392197.1"/>
    <property type="molecule type" value="Genomic_DNA"/>
</dbReference>
<proteinExistence type="predicted"/>
<evidence type="ECO:0000313" key="1">
    <source>
        <dbReference type="EMBL" id="MBD1392197.1"/>
    </source>
</evidence>
<dbReference type="AlphaFoldDB" id="A0A926NPB7"/>
<keyword evidence="2" id="KW-1185">Reference proteome</keyword>
<reference evidence="1" key="1">
    <citation type="submission" date="2020-09" db="EMBL/GenBank/DDBJ databases">
        <title>Novel species of Mucilaginibacter isolated from a glacier on the Tibetan Plateau.</title>
        <authorList>
            <person name="Liu Q."/>
            <person name="Xin Y.-H."/>
        </authorList>
    </citation>
    <scope>NUCLEOTIDE SEQUENCE</scope>
    <source>
        <strain evidence="1">ZB1P21</strain>
    </source>
</reference>